<evidence type="ECO:0000256" key="5">
    <source>
        <dbReference type="PROSITE-ProRule" id="PRU00335"/>
    </source>
</evidence>
<evidence type="ECO:0000256" key="2">
    <source>
        <dbReference type="ARBA" id="ARBA00023015"/>
    </source>
</evidence>
<keyword evidence="4" id="KW-0804">Transcription</keyword>
<feature type="DNA-binding region" description="H-T-H motif" evidence="5">
    <location>
        <begin position="31"/>
        <end position="50"/>
    </location>
</feature>
<organism evidence="7 8">
    <name type="scientific">Plantactinospora sonchi</name>
    <dbReference type="NCBI Taxonomy" id="1544735"/>
    <lineage>
        <taxon>Bacteria</taxon>
        <taxon>Bacillati</taxon>
        <taxon>Actinomycetota</taxon>
        <taxon>Actinomycetes</taxon>
        <taxon>Micromonosporales</taxon>
        <taxon>Micromonosporaceae</taxon>
        <taxon>Plantactinospora</taxon>
    </lineage>
</organism>
<name>A0ABU7RUZ8_9ACTN</name>
<evidence type="ECO:0000256" key="4">
    <source>
        <dbReference type="ARBA" id="ARBA00023163"/>
    </source>
</evidence>
<dbReference type="InterPro" id="IPR009057">
    <property type="entry name" value="Homeodomain-like_sf"/>
</dbReference>
<evidence type="ECO:0000313" key="8">
    <source>
        <dbReference type="Proteomes" id="UP001332243"/>
    </source>
</evidence>
<dbReference type="RefSeq" id="WP_331215455.1">
    <property type="nucleotide sequence ID" value="NZ_JAZGQK010000013.1"/>
</dbReference>
<keyword evidence="1" id="KW-0678">Repressor</keyword>
<feature type="domain" description="HTH tetR-type" evidence="6">
    <location>
        <begin position="8"/>
        <end position="68"/>
    </location>
</feature>
<dbReference type="EMBL" id="JAZGQK010000013">
    <property type="protein sequence ID" value="MEE6260339.1"/>
    <property type="molecule type" value="Genomic_DNA"/>
</dbReference>
<keyword evidence="3 5" id="KW-0238">DNA-binding</keyword>
<dbReference type="Proteomes" id="UP001332243">
    <property type="component" value="Unassembled WGS sequence"/>
</dbReference>
<dbReference type="InterPro" id="IPR036271">
    <property type="entry name" value="Tet_transcr_reg_TetR-rel_C_sf"/>
</dbReference>
<evidence type="ECO:0000259" key="6">
    <source>
        <dbReference type="PROSITE" id="PS50977"/>
    </source>
</evidence>
<evidence type="ECO:0000313" key="7">
    <source>
        <dbReference type="EMBL" id="MEE6260339.1"/>
    </source>
</evidence>
<proteinExistence type="predicted"/>
<protein>
    <submittedName>
        <fullName evidence="7">TetR family transcriptional regulator C-terminal domain-containing protein</fullName>
    </submittedName>
</protein>
<evidence type="ECO:0000256" key="1">
    <source>
        <dbReference type="ARBA" id="ARBA00022491"/>
    </source>
</evidence>
<gene>
    <name evidence="7" type="ORF">V1633_17785</name>
</gene>
<dbReference type="InterPro" id="IPR039538">
    <property type="entry name" value="BetI_C"/>
</dbReference>
<dbReference type="PROSITE" id="PS50977">
    <property type="entry name" value="HTH_TETR_2"/>
    <property type="match status" value="1"/>
</dbReference>
<dbReference type="InterPro" id="IPR001647">
    <property type="entry name" value="HTH_TetR"/>
</dbReference>
<keyword evidence="2" id="KW-0805">Transcription regulation</keyword>
<dbReference type="Pfam" id="PF13977">
    <property type="entry name" value="TetR_C_6"/>
    <property type="match status" value="1"/>
</dbReference>
<dbReference type="SUPFAM" id="SSF46689">
    <property type="entry name" value="Homeodomain-like"/>
    <property type="match status" value="1"/>
</dbReference>
<keyword evidence="8" id="KW-1185">Reference proteome</keyword>
<dbReference type="Gene3D" id="1.10.357.10">
    <property type="entry name" value="Tetracycline Repressor, domain 2"/>
    <property type="match status" value="1"/>
</dbReference>
<reference evidence="7 8" key="1">
    <citation type="submission" date="2024-01" db="EMBL/GenBank/DDBJ databases">
        <title>Genome insights into Plantactinospora sonchi sp. nov.</title>
        <authorList>
            <person name="Wang L."/>
        </authorList>
    </citation>
    <scope>NUCLEOTIDE SEQUENCE [LARGE SCALE GENOMIC DNA]</scope>
    <source>
        <strain evidence="7 8">NEAU-QY2</strain>
    </source>
</reference>
<dbReference type="SUPFAM" id="SSF48498">
    <property type="entry name" value="Tetracyclin repressor-like, C-terminal domain"/>
    <property type="match status" value="1"/>
</dbReference>
<comment type="caution">
    <text evidence="7">The sequence shown here is derived from an EMBL/GenBank/DDBJ whole genome shotgun (WGS) entry which is preliminary data.</text>
</comment>
<evidence type="ECO:0000256" key="3">
    <source>
        <dbReference type="ARBA" id="ARBA00023125"/>
    </source>
</evidence>
<sequence>MPKHVDPEQRRLLVADAVLDEILDNGIQSVTLARIAQRTGLAIGSIRHFFTDFDEVLTFTFSVIVSRMRDRSEGSEGDSGTDALDTIGAMLLRSAPGRVPHRENVAYLEYLMRARTMPHLRAEISQTQAAGEQLVGDLVRAALSDTGASDEDVRLETITITAMLNGLALTDAHATEPLDERDVRQIIARMLERLRGAYPAGS</sequence>
<accession>A0ABU7RUZ8</accession>